<feature type="compositionally biased region" description="Basic residues" evidence="1">
    <location>
        <begin position="1"/>
        <end position="14"/>
    </location>
</feature>
<feature type="region of interest" description="Disordered" evidence="1">
    <location>
        <begin position="72"/>
        <end position="128"/>
    </location>
</feature>
<protein>
    <submittedName>
        <fullName evidence="2">Uncharacterized protein</fullName>
    </submittedName>
</protein>
<feature type="compositionally biased region" description="Low complexity" evidence="1">
    <location>
        <begin position="15"/>
        <end position="32"/>
    </location>
</feature>
<proteinExistence type="predicted"/>
<name>A0A0H5C9F7_CYBJN</name>
<reference evidence="3" key="1">
    <citation type="journal article" date="2015" name="J. Biotechnol.">
        <title>The structure of the Cyberlindnera jadinii genome and its relation to Candida utilis analyzed by the occurrence of single nucleotide polymorphisms.</title>
        <authorList>
            <person name="Rupp O."/>
            <person name="Brinkrolf K."/>
            <person name="Buerth C."/>
            <person name="Kunigo M."/>
            <person name="Schneider J."/>
            <person name="Jaenicke S."/>
            <person name="Goesmann A."/>
            <person name="Puehler A."/>
            <person name="Jaeger K.-E."/>
            <person name="Ernst J.F."/>
        </authorList>
    </citation>
    <scope>NUCLEOTIDE SEQUENCE [LARGE SCALE GENOMIC DNA]</scope>
    <source>
        <strain evidence="3">ATCC 18201 / CBS 1600 / BCRC 20928 / JCM 3617 / NBRC 0987 / NRRL Y-1542</strain>
    </source>
</reference>
<gene>
    <name evidence="2" type="ORF">BN1211_6023</name>
</gene>
<dbReference type="Proteomes" id="UP000038830">
    <property type="component" value="Unassembled WGS sequence"/>
</dbReference>
<accession>A0A0H5C9F7</accession>
<evidence type="ECO:0000313" key="3">
    <source>
        <dbReference type="Proteomes" id="UP000038830"/>
    </source>
</evidence>
<organism evidence="2 3">
    <name type="scientific">Cyberlindnera jadinii (strain ATCC 18201 / CBS 1600 / BCRC 20928 / JCM 3617 / NBRC 0987 / NRRL Y-1542)</name>
    <name type="common">Torula yeast</name>
    <name type="synonym">Candida utilis</name>
    <dbReference type="NCBI Taxonomy" id="983966"/>
    <lineage>
        <taxon>Eukaryota</taxon>
        <taxon>Fungi</taxon>
        <taxon>Dikarya</taxon>
        <taxon>Ascomycota</taxon>
        <taxon>Saccharomycotina</taxon>
        <taxon>Saccharomycetes</taxon>
        <taxon>Phaffomycetales</taxon>
        <taxon>Phaffomycetaceae</taxon>
        <taxon>Cyberlindnera</taxon>
    </lineage>
</organism>
<dbReference type="EMBL" id="CDQK01000007">
    <property type="protein sequence ID" value="CEP25036.1"/>
    <property type="molecule type" value="Genomic_DNA"/>
</dbReference>
<evidence type="ECO:0000313" key="2">
    <source>
        <dbReference type="EMBL" id="CEP25036.1"/>
    </source>
</evidence>
<feature type="compositionally biased region" description="Low complexity" evidence="1">
    <location>
        <begin position="84"/>
        <end position="115"/>
    </location>
</feature>
<evidence type="ECO:0000256" key="1">
    <source>
        <dbReference type="SAM" id="MobiDB-lite"/>
    </source>
</evidence>
<dbReference type="AlphaFoldDB" id="A0A0H5C9F7"/>
<feature type="compositionally biased region" description="Acidic residues" evidence="1">
    <location>
        <begin position="36"/>
        <end position="47"/>
    </location>
</feature>
<feature type="region of interest" description="Disordered" evidence="1">
    <location>
        <begin position="1"/>
        <end position="47"/>
    </location>
</feature>
<sequence>MLRNHSLKFPRRKPVSSGPSASPAQPSPYAESTIAGDDDASYGDASYEDLVSELSSLRSSNPNLQPLCSRAEDELERKPQRPMSLDATTAARSSASLSNRSSSSSHTGTSSIRHSVGSPLDLRRKSNKVSRHKTQKFWKYHILELGTSDLYLTTNPTQRHLMCRNAPSIHVQVQFPQGSKDGAQGFRMVFRDELENSVFMTITKRQDASFVVDGLKKFVLDDEGEVEPAQDFIAKHFMCKEVPVDEFKRVRLEMGDVKPIRYQILDTNLTVGSVIRQRQFSTKLKNKRFVYCQRDSHTTLSLFRPHELRLKKRVLSKMNRKLNTNSTVYHEESDLADCSTYYSPEDGLTSKTPLDDCPNSDKLGWITIFEDESLHTVGEWDTVLGMTLAVGYSKTLESK</sequence>